<evidence type="ECO:0000256" key="4">
    <source>
        <dbReference type="ARBA" id="ARBA00022692"/>
    </source>
</evidence>
<evidence type="ECO:0000256" key="6">
    <source>
        <dbReference type="ARBA" id="ARBA00023136"/>
    </source>
</evidence>
<evidence type="ECO:0000256" key="2">
    <source>
        <dbReference type="ARBA" id="ARBA00022448"/>
    </source>
</evidence>
<proteinExistence type="inferred from homology"/>
<dbReference type="Gene3D" id="1.10.3730.20">
    <property type="match status" value="1"/>
</dbReference>
<dbReference type="SUPFAM" id="SSF103481">
    <property type="entry name" value="Multidrug resistance efflux transporter EmrE"/>
    <property type="match status" value="1"/>
</dbReference>
<keyword evidence="2" id="KW-0813">Transport</keyword>
<keyword evidence="6 8" id="KW-0472">Membrane</keyword>
<dbReference type="InterPro" id="IPR000390">
    <property type="entry name" value="Small_drug/metabolite_transptr"/>
</dbReference>
<comment type="similarity">
    <text evidence="7">Belongs to the drug/metabolite transporter (DMT) superfamily. Small multidrug resistance (SMR) (TC 2.A.7.1) family.</text>
</comment>
<evidence type="ECO:0000256" key="7">
    <source>
        <dbReference type="RuleBase" id="RU003942"/>
    </source>
</evidence>
<comment type="subcellular location">
    <subcellularLocation>
        <location evidence="1 7">Cell membrane</location>
        <topology evidence="1 7">Multi-pass membrane protein</topology>
    </subcellularLocation>
</comment>
<evidence type="ECO:0000313" key="9">
    <source>
        <dbReference type="EMBL" id="MBM7815632.1"/>
    </source>
</evidence>
<evidence type="ECO:0000256" key="3">
    <source>
        <dbReference type="ARBA" id="ARBA00022475"/>
    </source>
</evidence>
<organism evidence="9 10">
    <name type="scientific">Brevibacterium paucivorans</name>
    <dbReference type="NCBI Taxonomy" id="170994"/>
    <lineage>
        <taxon>Bacteria</taxon>
        <taxon>Bacillati</taxon>
        <taxon>Actinomycetota</taxon>
        <taxon>Actinomycetes</taxon>
        <taxon>Micrococcales</taxon>
        <taxon>Brevibacteriaceae</taxon>
        <taxon>Brevibacterium</taxon>
    </lineage>
</organism>
<dbReference type="Proteomes" id="UP000809290">
    <property type="component" value="Unassembled WGS sequence"/>
</dbReference>
<feature type="transmembrane region" description="Helical" evidence="8">
    <location>
        <begin position="27"/>
        <end position="46"/>
    </location>
</feature>
<keyword evidence="5 8" id="KW-1133">Transmembrane helix</keyword>
<dbReference type="PANTHER" id="PTHR30561:SF0">
    <property type="entry name" value="GUANIDINIUM EXPORTER"/>
    <property type="match status" value="1"/>
</dbReference>
<accession>A0ABS2SHA9</accession>
<name>A0ABS2SHA9_9MICO</name>
<keyword evidence="10" id="KW-1185">Reference proteome</keyword>
<dbReference type="EMBL" id="JAFBCP010000001">
    <property type="protein sequence ID" value="MBM7815632.1"/>
    <property type="molecule type" value="Genomic_DNA"/>
</dbReference>
<dbReference type="PANTHER" id="PTHR30561">
    <property type="entry name" value="SMR FAMILY PROTON-DEPENDENT DRUG EFFLUX TRANSPORTER SUGE"/>
    <property type="match status" value="1"/>
</dbReference>
<gene>
    <name evidence="9" type="ORF">JOE56_000326</name>
</gene>
<dbReference type="InterPro" id="IPR045324">
    <property type="entry name" value="Small_multidrug_res"/>
</dbReference>
<dbReference type="RefSeq" id="WP_204514541.1">
    <property type="nucleotide sequence ID" value="NZ_JAFBCP010000001.1"/>
</dbReference>
<sequence>MSWLILIVSGALEAVWAHALAGDLAYAPVWFVTGLCLSLAGLSYAMRTIPMGTSYAVWSGVGAATTAVWAAFRGEPFGPGTIVCLVAIIAGVVGLQLASRPSKTAPKPSQEPMNDAK</sequence>
<feature type="transmembrane region" description="Helical" evidence="8">
    <location>
        <begin position="53"/>
        <end position="72"/>
    </location>
</feature>
<dbReference type="Pfam" id="PF00893">
    <property type="entry name" value="Multi_Drug_Res"/>
    <property type="match status" value="1"/>
</dbReference>
<comment type="caution">
    <text evidence="9">The sequence shown here is derived from an EMBL/GenBank/DDBJ whole genome shotgun (WGS) entry which is preliminary data.</text>
</comment>
<keyword evidence="3" id="KW-1003">Cell membrane</keyword>
<evidence type="ECO:0000256" key="5">
    <source>
        <dbReference type="ARBA" id="ARBA00022989"/>
    </source>
</evidence>
<keyword evidence="4 7" id="KW-0812">Transmembrane</keyword>
<reference evidence="9 10" key="1">
    <citation type="submission" date="2021-01" db="EMBL/GenBank/DDBJ databases">
        <title>Sequencing the genomes of 1000 actinobacteria strains.</title>
        <authorList>
            <person name="Klenk H.-P."/>
        </authorList>
    </citation>
    <scope>NUCLEOTIDE SEQUENCE [LARGE SCALE GENOMIC DNA]</scope>
    <source>
        <strain evidence="9 10">DSM 13657</strain>
    </source>
</reference>
<evidence type="ECO:0000313" key="10">
    <source>
        <dbReference type="Proteomes" id="UP000809290"/>
    </source>
</evidence>
<evidence type="ECO:0000256" key="1">
    <source>
        <dbReference type="ARBA" id="ARBA00004651"/>
    </source>
</evidence>
<protein>
    <submittedName>
        <fullName evidence="9">Quaternary ammonium compound-resistance protein SugE</fullName>
    </submittedName>
</protein>
<feature type="transmembrane region" description="Helical" evidence="8">
    <location>
        <begin position="78"/>
        <end position="98"/>
    </location>
</feature>
<evidence type="ECO:0000256" key="8">
    <source>
        <dbReference type="SAM" id="Phobius"/>
    </source>
</evidence>
<dbReference type="InterPro" id="IPR037185">
    <property type="entry name" value="EmrE-like"/>
</dbReference>